<reference evidence="3" key="1">
    <citation type="submission" date="2022-10" db="EMBL/GenBank/DDBJ databases">
        <title>Genome assembly of Pristionchus species.</title>
        <authorList>
            <person name="Yoshida K."/>
            <person name="Sommer R.J."/>
        </authorList>
    </citation>
    <scope>NUCLEOTIDE SEQUENCE [LARGE SCALE GENOMIC DNA]</scope>
    <source>
        <strain evidence="3">RS5460</strain>
    </source>
</reference>
<organism evidence="2 3">
    <name type="scientific">Pristionchus mayeri</name>
    <dbReference type="NCBI Taxonomy" id="1317129"/>
    <lineage>
        <taxon>Eukaryota</taxon>
        <taxon>Metazoa</taxon>
        <taxon>Ecdysozoa</taxon>
        <taxon>Nematoda</taxon>
        <taxon>Chromadorea</taxon>
        <taxon>Rhabditida</taxon>
        <taxon>Rhabditina</taxon>
        <taxon>Diplogasteromorpha</taxon>
        <taxon>Diplogasteroidea</taxon>
        <taxon>Neodiplogasteridae</taxon>
        <taxon>Pristionchus</taxon>
    </lineage>
</organism>
<dbReference type="EMBL" id="BTRK01000004">
    <property type="protein sequence ID" value="GMR45931.1"/>
    <property type="molecule type" value="Genomic_DNA"/>
</dbReference>
<keyword evidence="1" id="KW-1133">Transmembrane helix</keyword>
<evidence type="ECO:0000313" key="2">
    <source>
        <dbReference type="EMBL" id="GMR45931.1"/>
    </source>
</evidence>
<proteinExistence type="predicted"/>
<feature type="non-terminal residue" evidence="2">
    <location>
        <position position="125"/>
    </location>
</feature>
<sequence length="125" mass="14395">LRVMDYSHWHFNVSCCRDTIVGMRIAEVPCMAAASILTVVFILAQIRTKVLHSNLRALFIATALTDLCIMYIRVYDLLHTDGLIIDHPLVLVTKYTGWVFDCLLLLIILIERNYALKHNETYDEV</sequence>
<dbReference type="Proteomes" id="UP001328107">
    <property type="component" value="Unassembled WGS sequence"/>
</dbReference>
<accession>A0AAN5HZG4</accession>
<evidence type="ECO:0000313" key="3">
    <source>
        <dbReference type="Proteomes" id="UP001328107"/>
    </source>
</evidence>
<feature type="non-terminal residue" evidence="2">
    <location>
        <position position="1"/>
    </location>
</feature>
<feature type="transmembrane region" description="Helical" evidence="1">
    <location>
        <begin position="20"/>
        <end position="43"/>
    </location>
</feature>
<keyword evidence="1" id="KW-0812">Transmembrane</keyword>
<keyword evidence="3" id="KW-1185">Reference proteome</keyword>
<dbReference type="AlphaFoldDB" id="A0AAN5HZG4"/>
<protein>
    <recommendedName>
        <fullName evidence="4">G protein-coupled receptor</fullName>
    </recommendedName>
</protein>
<evidence type="ECO:0000256" key="1">
    <source>
        <dbReference type="SAM" id="Phobius"/>
    </source>
</evidence>
<name>A0AAN5HZG4_9BILA</name>
<gene>
    <name evidence="2" type="ORF">PMAYCL1PPCAC_16126</name>
</gene>
<keyword evidence="1" id="KW-0472">Membrane</keyword>
<feature type="transmembrane region" description="Helical" evidence="1">
    <location>
        <begin position="92"/>
        <end position="110"/>
    </location>
</feature>
<feature type="transmembrane region" description="Helical" evidence="1">
    <location>
        <begin position="55"/>
        <end position="72"/>
    </location>
</feature>
<evidence type="ECO:0008006" key="4">
    <source>
        <dbReference type="Google" id="ProtNLM"/>
    </source>
</evidence>
<comment type="caution">
    <text evidence="2">The sequence shown here is derived from an EMBL/GenBank/DDBJ whole genome shotgun (WGS) entry which is preliminary data.</text>
</comment>